<name>A6KPL8_RAT</name>
<feature type="compositionally biased region" description="Basic residues" evidence="1">
    <location>
        <begin position="1"/>
        <end position="14"/>
    </location>
</feature>
<proteinExistence type="predicted"/>
<organism evidence="2 3">
    <name type="scientific">Rattus norvegicus</name>
    <name type="common">Rat</name>
    <dbReference type="NCBI Taxonomy" id="10116"/>
    <lineage>
        <taxon>Eukaryota</taxon>
        <taxon>Metazoa</taxon>
        <taxon>Chordata</taxon>
        <taxon>Craniata</taxon>
        <taxon>Vertebrata</taxon>
        <taxon>Euteleostomi</taxon>
        <taxon>Mammalia</taxon>
        <taxon>Eutheria</taxon>
        <taxon>Euarchontoglires</taxon>
        <taxon>Glires</taxon>
        <taxon>Rodentia</taxon>
        <taxon>Myomorpha</taxon>
        <taxon>Muroidea</taxon>
        <taxon>Muridae</taxon>
        <taxon>Murinae</taxon>
        <taxon>Rattus</taxon>
    </lineage>
</organism>
<reference evidence="2 3" key="1">
    <citation type="submission" date="2005-09" db="EMBL/GenBank/DDBJ databases">
        <authorList>
            <person name="Mural R.J."/>
            <person name="Li P.W."/>
            <person name="Adams M.D."/>
            <person name="Amanatides P.G."/>
            <person name="Baden-Tillson H."/>
            <person name="Barnstead M."/>
            <person name="Chin S.H."/>
            <person name="Dew I."/>
            <person name="Evans C.A."/>
            <person name="Ferriera S."/>
            <person name="Flanigan M."/>
            <person name="Fosler C."/>
            <person name="Glodek A."/>
            <person name="Gu Z."/>
            <person name="Holt R.A."/>
            <person name="Jennings D."/>
            <person name="Kraft C.L."/>
            <person name="Lu F."/>
            <person name="Nguyen T."/>
            <person name="Nusskern D.R."/>
            <person name="Pfannkoch C.M."/>
            <person name="Sitter C."/>
            <person name="Sutton G.G."/>
            <person name="Venter J.C."/>
            <person name="Wang Z."/>
            <person name="Woodage T."/>
            <person name="Zheng X.H."/>
            <person name="Zhong F."/>
        </authorList>
    </citation>
    <scope>NUCLEOTIDE SEQUENCE [LARGE SCALE GENOMIC DNA]</scope>
    <source>
        <strain>BN</strain>
        <strain evidence="3">Sprague-Dawley</strain>
    </source>
</reference>
<evidence type="ECO:0000256" key="1">
    <source>
        <dbReference type="SAM" id="MobiDB-lite"/>
    </source>
</evidence>
<protein>
    <submittedName>
        <fullName evidence="2">RCG57218</fullName>
    </submittedName>
</protein>
<accession>A6KPL8</accession>
<feature type="region of interest" description="Disordered" evidence="1">
    <location>
        <begin position="1"/>
        <end position="38"/>
    </location>
</feature>
<sequence length="38" mass="4303">MGTTRPHRQPKARLRMGSGGPRPPEMESKDGESRNIKR</sequence>
<dbReference type="EMBL" id="CH474079">
    <property type="protein sequence ID" value="EDL83947.1"/>
    <property type="molecule type" value="Genomic_DNA"/>
</dbReference>
<evidence type="ECO:0000313" key="2">
    <source>
        <dbReference type="EMBL" id="EDL83947.1"/>
    </source>
</evidence>
<dbReference type="AlphaFoldDB" id="A6KPL8"/>
<feature type="compositionally biased region" description="Basic and acidic residues" evidence="1">
    <location>
        <begin position="24"/>
        <end position="38"/>
    </location>
</feature>
<evidence type="ECO:0000313" key="3">
    <source>
        <dbReference type="Proteomes" id="UP000234681"/>
    </source>
</evidence>
<dbReference type="Proteomes" id="UP000234681">
    <property type="component" value="Chromosome 14"/>
</dbReference>
<gene>
    <name evidence="2" type="ORF">rCG_57218</name>
</gene>